<dbReference type="Gene3D" id="3.40.50.720">
    <property type="entry name" value="NAD(P)-binding Rossmann-like Domain"/>
    <property type="match status" value="1"/>
</dbReference>
<dbReference type="Gene3D" id="3.90.180.10">
    <property type="entry name" value="Medium-chain alcohol dehydrogenases, catalytic domain"/>
    <property type="match status" value="1"/>
</dbReference>
<comment type="caution">
    <text evidence="3">The sequence shown here is derived from an EMBL/GenBank/DDBJ whole genome shotgun (WGS) entry which is preliminary data.</text>
</comment>
<feature type="domain" description="Enoyl reductase (ER)" evidence="2">
    <location>
        <begin position="8"/>
        <end position="340"/>
    </location>
</feature>
<dbReference type="RefSeq" id="WP_338205451.1">
    <property type="nucleotide sequence ID" value="NZ_JAEKNR010000240.1"/>
</dbReference>
<dbReference type="InterPro" id="IPR013154">
    <property type="entry name" value="ADH-like_N"/>
</dbReference>
<evidence type="ECO:0000313" key="4">
    <source>
        <dbReference type="Proteomes" id="UP000612893"/>
    </source>
</evidence>
<dbReference type="Pfam" id="PF08240">
    <property type="entry name" value="ADH_N"/>
    <property type="match status" value="1"/>
</dbReference>
<dbReference type="SUPFAM" id="SSF50129">
    <property type="entry name" value="GroES-like"/>
    <property type="match status" value="1"/>
</dbReference>
<dbReference type="Proteomes" id="UP000612893">
    <property type="component" value="Unassembled WGS sequence"/>
</dbReference>
<dbReference type="InterPro" id="IPR051603">
    <property type="entry name" value="Zinc-ADH_QOR/CCCR"/>
</dbReference>
<accession>A0A934K6D8</accession>
<dbReference type="AlphaFoldDB" id="A0A934K6D8"/>
<evidence type="ECO:0000259" key="2">
    <source>
        <dbReference type="SMART" id="SM00829"/>
    </source>
</evidence>
<organism evidence="3 4">
    <name type="scientific">Candidatus Nephthysia bennettiae</name>
    <dbReference type="NCBI Taxonomy" id="3127016"/>
    <lineage>
        <taxon>Bacteria</taxon>
        <taxon>Bacillati</taxon>
        <taxon>Candidatus Dormiibacterota</taxon>
        <taxon>Candidatus Dormibacteria</taxon>
        <taxon>Candidatus Dormibacterales</taxon>
        <taxon>Candidatus Dormibacteraceae</taxon>
        <taxon>Candidatus Nephthysia</taxon>
    </lineage>
</organism>
<keyword evidence="4" id="KW-1185">Reference proteome</keyword>
<dbReference type="InterPro" id="IPR013149">
    <property type="entry name" value="ADH-like_C"/>
</dbReference>
<evidence type="ECO:0000256" key="1">
    <source>
        <dbReference type="ARBA" id="ARBA00022857"/>
    </source>
</evidence>
<dbReference type="SMART" id="SM00829">
    <property type="entry name" value="PKS_ER"/>
    <property type="match status" value="1"/>
</dbReference>
<name>A0A934K6D8_9BACT</name>
<dbReference type="InterPro" id="IPR020843">
    <property type="entry name" value="ER"/>
</dbReference>
<proteinExistence type="predicted"/>
<dbReference type="InterPro" id="IPR036291">
    <property type="entry name" value="NAD(P)-bd_dom_sf"/>
</dbReference>
<dbReference type="PANTHER" id="PTHR44154">
    <property type="entry name" value="QUINONE OXIDOREDUCTASE"/>
    <property type="match status" value="1"/>
</dbReference>
<keyword evidence="1" id="KW-0521">NADP</keyword>
<protein>
    <submittedName>
        <fullName evidence="3">Zinc-binding dehydrogenase</fullName>
    </submittedName>
</protein>
<evidence type="ECO:0000313" key="3">
    <source>
        <dbReference type="EMBL" id="MBJ7601272.1"/>
    </source>
</evidence>
<gene>
    <name evidence="3" type="ORF">JF922_24765</name>
</gene>
<dbReference type="InterPro" id="IPR011032">
    <property type="entry name" value="GroES-like_sf"/>
</dbReference>
<sequence length="348" mass="36181">MKAYVFHGQGRAGLEEVATPEPGPGEVRLRVAATALNHLDVFGRTGVSGPGIREHHYPHVSGVDVAGTVDVAGAAVEDPRPGTSVVVYAGISCGRCELCHRGETSMCRDYRIFGEQTWGGLAEYAIVPAANLMKLPDGFDLTAAAAAPAAFTTAWRLLVTAGEIRPGDRVLVVGAGGGVASAALSIAVAAGALVYATSGSGWKLERALALGALGAVNHSERDLDEWAMEVTGGRGMDLAVDSVGAATWRRSIRSLAPGGRLCVCGATSGDTPDMSIRELYQFHRRILGAPMGGRKDFDAAMAMVLGGRLKPVIHAVYPLERTGEALDELEAARQFGKIVIEPAARGGG</sequence>
<dbReference type="Pfam" id="PF00107">
    <property type="entry name" value="ADH_zinc_N"/>
    <property type="match status" value="1"/>
</dbReference>
<reference evidence="3" key="1">
    <citation type="submission" date="2020-10" db="EMBL/GenBank/DDBJ databases">
        <title>Ca. Dormibacterota MAGs.</title>
        <authorList>
            <person name="Montgomery K."/>
        </authorList>
    </citation>
    <scope>NUCLEOTIDE SEQUENCE [LARGE SCALE GENOMIC DNA]</scope>
    <source>
        <strain evidence="3">SC8812_S17_10</strain>
    </source>
</reference>
<dbReference type="SUPFAM" id="SSF51735">
    <property type="entry name" value="NAD(P)-binding Rossmann-fold domains"/>
    <property type="match status" value="1"/>
</dbReference>
<dbReference type="EMBL" id="JAEKNR010000240">
    <property type="protein sequence ID" value="MBJ7601272.1"/>
    <property type="molecule type" value="Genomic_DNA"/>
</dbReference>
<dbReference type="PANTHER" id="PTHR44154:SF1">
    <property type="entry name" value="QUINONE OXIDOREDUCTASE"/>
    <property type="match status" value="1"/>
</dbReference>